<dbReference type="InterPro" id="IPR030374">
    <property type="entry name" value="PABS"/>
</dbReference>
<keyword evidence="3" id="KW-0620">Polyamine biosynthesis</keyword>
<feature type="domain" description="PABS" evidence="4">
    <location>
        <begin position="1"/>
        <end position="207"/>
    </location>
</feature>
<gene>
    <name evidence="5" type="ORF">METZ01_LOCUS129175</name>
</gene>
<accession>A0A381YIF2</accession>
<dbReference type="PANTHER" id="PTHR43317">
    <property type="entry name" value="THERMOSPERMINE SYNTHASE ACAULIS5"/>
    <property type="match status" value="1"/>
</dbReference>
<dbReference type="EMBL" id="UINC01018218">
    <property type="protein sequence ID" value="SVA76321.1"/>
    <property type="molecule type" value="Genomic_DNA"/>
</dbReference>
<evidence type="ECO:0000259" key="4">
    <source>
        <dbReference type="PROSITE" id="PS51006"/>
    </source>
</evidence>
<keyword evidence="2" id="KW-0808">Transferase</keyword>
<dbReference type="PANTHER" id="PTHR43317:SF3">
    <property type="entry name" value="BLR2883 PROTEIN"/>
    <property type="match status" value="1"/>
</dbReference>
<comment type="similarity">
    <text evidence="1">Belongs to the spermidine/spermine synthase family.</text>
</comment>
<protein>
    <recommendedName>
        <fullName evidence="4">PABS domain-containing protein</fullName>
    </recommendedName>
</protein>
<dbReference type="AlphaFoldDB" id="A0A381YIF2"/>
<evidence type="ECO:0000256" key="2">
    <source>
        <dbReference type="ARBA" id="ARBA00022679"/>
    </source>
</evidence>
<dbReference type="Pfam" id="PF01564">
    <property type="entry name" value="Spermine_synth"/>
    <property type="match status" value="1"/>
</dbReference>
<dbReference type="Gene3D" id="3.40.50.150">
    <property type="entry name" value="Vaccinia Virus protein VP39"/>
    <property type="match status" value="1"/>
</dbReference>
<dbReference type="SUPFAM" id="SSF53335">
    <property type="entry name" value="S-adenosyl-L-methionine-dependent methyltransferases"/>
    <property type="match status" value="1"/>
</dbReference>
<organism evidence="5">
    <name type="scientific">marine metagenome</name>
    <dbReference type="NCBI Taxonomy" id="408172"/>
    <lineage>
        <taxon>unclassified sequences</taxon>
        <taxon>metagenomes</taxon>
        <taxon>ecological metagenomes</taxon>
    </lineage>
</organism>
<evidence type="ECO:0000313" key="5">
    <source>
        <dbReference type="EMBL" id="SVA76321.1"/>
    </source>
</evidence>
<name>A0A381YIF2_9ZZZZ</name>
<proteinExistence type="inferred from homology"/>
<dbReference type="PROSITE" id="PS51006">
    <property type="entry name" value="PABS_2"/>
    <property type="match status" value="1"/>
</dbReference>
<dbReference type="GO" id="GO:0016740">
    <property type="term" value="F:transferase activity"/>
    <property type="evidence" value="ECO:0007669"/>
    <property type="project" value="UniProtKB-KW"/>
</dbReference>
<evidence type="ECO:0000256" key="1">
    <source>
        <dbReference type="ARBA" id="ARBA00007867"/>
    </source>
</evidence>
<reference evidence="5" key="1">
    <citation type="submission" date="2018-05" db="EMBL/GenBank/DDBJ databases">
        <authorList>
            <person name="Lanie J.A."/>
            <person name="Ng W.-L."/>
            <person name="Kazmierczak K.M."/>
            <person name="Andrzejewski T.M."/>
            <person name="Davidsen T.M."/>
            <person name="Wayne K.J."/>
            <person name="Tettelin H."/>
            <person name="Glass J.I."/>
            <person name="Rusch D."/>
            <person name="Podicherti R."/>
            <person name="Tsui H.-C.T."/>
            <person name="Winkler M.E."/>
        </authorList>
    </citation>
    <scope>NUCLEOTIDE SEQUENCE</scope>
</reference>
<evidence type="ECO:0000256" key="3">
    <source>
        <dbReference type="ARBA" id="ARBA00023115"/>
    </source>
</evidence>
<sequence>MALYEHDGAFSISLNGKELMHSKVTASESLLGRTGVDQINKDIPTRVLIGGLGLGFTLKSVLESGNSKMRIELAELVPEVIEWNRTYLKELNGELLDDPCVDIKGMDVIDLIQNAEPRTYDAILLDVDNGPVAMVDANNEQLYSTSGIRLMCRALKKGGRIVVWSAGPDRKFEKRLGKFCCKFQRVAANVYDGAKRARHMLYTLDPN</sequence>
<dbReference type="GO" id="GO:0006596">
    <property type="term" value="P:polyamine biosynthetic process"/>
    <property type="evidence" value="ECO:0007669"/>
    <property type="project" value="UniProtKB-KW"/>
</dbReference>
<dbReference type="InterPro" id="IPR029063">
    <property type="entry name" value="SAM-dependent_MTases_sf"/>
</dbReference>